<keyword evidence="4" id="KW-0472">Membrane</keyword>
<dbReference type="AlphaFoldDB" id="A0A2T8HHM2"/>
<gene>
    <name evidence="6" type="ORF">DC487_12535</name>
</gene>
<dbReference type="PANTHER" id="PTHR43630:SF1">
    <property type="entry name" value="POLY-BETA-1,6-N-ACETYL-D-GLUCOSAMINE SYNTHASE"/>
    <property type="match status" value="1"/>
</dbReference>
<dbReference type="CDD" id="cd04192">
    <property type="entry name" value="GT_2_like_e"/>
    <property type="match status" value="1"/>
</dbReference>
<accession>A0A2T8HHM2</accession>
<name>A0A2T8HHM2_9SPHI</name>
<dbReference type="SUPFAM" id="SSF53448">
    <property type="entry name" value="Nucleotide-diphospho-sugar transferases"/>
    <property type="match status" value="1"/>
</dbReference>
<organism evidence="6 7">
    <name type="scientific">Sphingobacterium corticibacter</name>
    <dbReference type="NCBI Taxonomy" id="2171749"/>
    <lineage>
        <taxon>Bacteria</taxon>
        <taxon>Pseudomonadati</taxon>
        <taxon>Bacteroidota</taxon>
        <taxon>Sphingobacteriia</taxon>
        <taxon>Sphingobacteriales</taxon>
        <taxon>Sphingobacteriaceae</taxon>
        <taxon>Sphingobacterium</taxon>
    </lineage>
</organism>
<evidence type="ECO:0000256" key="1">
    <source>
        <dbReference type="ARBA" id="ARBA00006739"/>
    </source>
</evidence>
<dbReference type="PANTHER" id="PTHR43630">
    <property type="entry name" value="POLY-BETA-1,6-N-ACETYL-D-GLUCOSAMINE SYNTHASE"/>
    <property type="match status" value="1"/>
</dbReference>
<keyword evidence="2" id="KW-0328">Glycosyltransferase</keyword>
<protein>
    <submittedName>
        <fullName evidence="6">Glycosyl transferase</fullName>
    </submittedName>
</protein>
<comment type="caution">
    <text evidence="6">The sequence shown here is derived from an EMBL/GenBank/DDBJ whole genome shotgun (WGS) entry which is preliminary data.</text>
</comment>
<proteinExistence type="inferred from homology"/>
<evidence type="ECO:0000256" key="4">
    <source>
        <dbReference type="SAM" id="Phobius"/>
    </source>
</evidence>
<dbReference type="Pfam" id="PF00535">
    <property type="entry name" value="Glycos_transf_2"/>
    <property type="match status" value="1"/>
</dbReference>
<evidence type="ECO:0000313" key="6">
    <source>
        <dbReference type="EMBL" id="PVH24931.1"/>
    </source>
</evidence>
<feature type="domain" description="Glycosyltransferase 2-like" evidence="5">
    <location>
        <begin position="45"/>
        <end position="211"/>
    </location>
</feature>
<keyword evidence="3 6" id="KW-0808">Transferase</keyword>
<keyword evidence="4" id="KW-1133">Transmembrane helix</keyword>
<keyword evidence="4" id="KW-0812">Transmembrane</keyword>
<dbReference type="InterPro" id="IPR029044">
    <property type="entry name" value="Nucleotide-diphossugar_trans"/>
</dbReference>
<sequence length="377" mass="42478">MESLNSCLLVATLVYVGLVLYMRFGWYRTGLSIARTIETSLKKVSVLIAARNEEDNIGRTLDCLVAQSYPKEFLEVIVIDDHSTDLTAEIVRSYQNQGVRLLQLDEGDKLNSYKKLAIAKAIDMSSGDIIMTTDADCRMGANWVKTVVDYMEHGGFEMVSSPVAYHEEKSLFERLQTLEFLYLIGLGASGIGNGVPTTCNGANLAYRKETFYRVGGFKGIDDLASGDDELLLHKVSEEAAHHIGFCRSEEAIVYTEAKPTLASFISQRKRWASKSTKYKDKRIVALGVVIWLFNLALLWGTVHFFYMLPVFDWVFALCVGLKVAVEFIFLLPITQFVRRTELLRYLPFLSFAHALYLVYIGVAGNMGKYDWKGRTVK</sequence>
<feature type="transmembrane region" description="Helical" evidence="4">
    <location>
        <begin position="313"/>
        <end position="333"/>
    </location>
</feature>
<dbReference type="Proteomes" id="UP000245627">
    <property type="component" value="Unassembled WGS sequence"/>
</dbReference>
<comment type="similarity">
    <text evidence="1">Belongs to the glycosyltransferase 2 family.</text>
</comment>
<dbReference type="RefSeq" id="WP_116776309.1">
    <property type="nucleotide sequence ID" value="NZ_QDKG01000004.1"/>
</dbReference>
<dbReference type="Gene3D" id="3.90.550.10">
    <property type="entry name" value="Spore Coat Polysaccharide Biosynthesis Protein SpsA, Chain A"/>
    <property type="match status" value="1"/>
</dbReference>
<evidence type="ECO:0000256" key="3">
    <source>
        <dbReference type="ARBA" id="ARBA00022679"/>
    </source>
</evidence>
<dbReference type="EMBL" id="QDKG01000004">
    <property type="protein sequence ID" value="PVH24931.1"/>
    <property type="molecule type" value="Genomic_DNA"/>
</dbReference>
<feature type="transmembrane region" description="Helical" evidence="4">
    <location>
        <begin position="345"/>
        <end position="364"/>
    </location>
</feature>
<evidence type="ECO:0000259" key="5">
    <source>
        <dbReference type="Pfam" id="PF00535"/>
    </source>
</evidence>
<evidence type="ECO:0000313" key="7">
    <source>
        <dbReference type="Proteomes" id="UP000245627"/>
    </source>
</evidence>
<feature type="transmembrane region" description="Helical" evidence="4">
    <location>
        <begin position="6"/>
        <end position="26"/>
    </location>
</feature>
<reference evidence="6 7" key="1">
    <citation type="submission" date="2018-04" db="EMBL/GenBank/DDBJ databases">
        <title>Sphingobacterium cortibacter sp. nov.</title>
        <authorList>
            <person name="Li Y."/>
        </authorList>
    </citation>
    <scope>NUCLEOTIDE SEQUENCE [LARGE SCALE GENOMIC DNA]</scope>
    <source>
        <strain evidence="6 7">2c-3</strain>
    </source>
</reference>
<dbReference type="OrthoDB" id="9805625at2"/>
<keyword evidence="7" id="KW-1185">Reference proteome</keyword>
<feature type="transmembrane region" description="Helical" evidence="4">
    <location>
        <begin position="283"/>
        <end position="307"/>
    </location>
</feature>
<evidence type="ECO:0000256" key="2">
    <source>
        <dbReference type="ARBA" id="ARBA00022676"/>
    </source>
</evidence>
<dbReference type="InterPro" id="IPR001173">
    <property type="entry name" value="Glyco_trans_2-like"/>
</dbReference>
<dbReference type="GO" id="GO:0016757">
    <property type="term" value="F:glycosyltransferase activity"/>
    <property type="evidence" value="ECO:0007669"/>
    <property type="project" value="UniProtKB-KW"/>
</dbReference>